<feature type="compositionally biased region" description="Acidic residues" evidence="1">
    <location>
        <begin position="128"/>
        <end position="138"/>
    </location>
</feature>
<feature type="transmembrane region" description="Helical" evidence="2">
    <location>
        <begin position="246"/>
        <end position="265"/>
    </location>
</feature>
<dbReference type="AlphaFoldDB" id="A0A8X6GEX2"/>
<keyword evidence="2" id="KW-1133">Transmembrane helix</keyword>
<protein>
    <submittedName>
        <fullName evidence="3">Uncharacterized protein</fullName>
    </submittedName>
</protein>
<keyword evidence="4" id="KW-1185">Reference proteome</keyword>
<comment type="caution">
    <text evidence="3">The sequence shown here is derived from an EMBL/GenBank/DDBJ whole genome shotgun (WGS) entry which is preliminary data.</text>
</comment>
<feature type="compositionally biased region" description="Polar residues" evidence="1">
    <location>
        <begin position="95"/>
        <end position="118"/>
    </location>
</feature>
<gene>
    <name evidence="3" type="ORF">TNCT_393071</name>
</gene>
<feature type="transmembrane region" description="Helical" evidence="2">
    <location>
        <begin position="174"/>
        <end position="198"/>
    </location>
</feature>
<dbReference type="OrthoDB" id="10333186at2759"/>
<feature type="transmembrane region" description="Helical" evidence="2">
    <location>
        <begin position="210"/>
        <end position="234"/>
    </location>
</feature>
<feature type="transmembrane region" description="Helical" evidence="2">
    <location>
        <begin position="285"/>
        <end position="301"/>
    </location>
</feature>
<dbReference type="EMBL" id="BMAO01015553">
    <property type="protein sequence ID" value="GFR02508.1"/>
    <property type="molecule type" value="Genomic_DNA"/>
</dbReference>
<evidence type="ECO:0000313" key="4">
    <source>
        <dbReference type="Proteomes" id="UP000887116"/>
    </source>
</evidence>
<organism evidence="3 4">
    <name type="scientific">Trichonephila clavata</name>
    <name type="common">Joro spider</name>
    <name type="synonym">Nephila clavata</name>
    <dbReference type="NCBI Taxonomy" id="2740835"/>
    <lineage>
        <taxon>Eukaryota</taxon>
        <taxon>Metazoa</taxon>
        <taxon>Ecdysozoa</taxon>
        <taxon>Arthropoda</taxon>
        <taxon>Chelicerata</taxon>
        <taxon>Arachnida</taxon>
        <taxon>Araneae</taxon>
        <taxon>Araneomorphae</taxon>
        <taxon>Entelegynae</taxon>
        <taxon>Araneoidea</taxon>
        <taxon>Nephilidae</taxon>
        <taxon>Trichonephila</taxon>
    </lineage>
</organism>
<accession>A0A8X6GEX2</accession>
<evidence type="ECO:0000256" key="2">
    <source>
        <dbReference type="SAM" id="Phobius"/>
    </source>
</evidence>
<proteinExistence type="predicted"/>
<evidence type="ECO:0000313" key="3">
    <source>
        <dbReference type="EMBL" id="GFR02508.1"/>
    </source>
</evidence>
<name>A0A8X6GEX2_TRICU</name>
<keyword evidence="2" id="KW-0812">Transmembrane</keyword>
<keyword evidence="2" id="KW-0472">Membrane</keyword>
<evidence type="ECO:0000256" key="1">
    <source>
        <dbReference type="SAM" id="MobiDB-lite"/>
    </source>
</evidence>
<sequence length="312" mass="34900">MSSESVSCTTPLIQDDEKAKEFLQLSVEDQPAACSEYSSPSLEPVRELVVRSLPLFTEYKSIPTSSNSEPASINMFTVTNPFVWASSDSSIGKGTQSTLDSATSIQNPRAVTSESEISLESRQRTDIEDSPGADDEMGESSSNERTPINVPKAQVTRCRARCDRFVESATKIGIYVSLFTQIILVALFISAISMGLMYRNQCTPNDTSLYVFLMGLSGLGFYIFRVVTYCYGVFYTPRQAQPCELFTYLLLVAFTILMALEATSLPLFEGYTSVCKAFYNYTENLNYAIIANVILTMWRYLKFFYEVFCKCC</sequence>
<dbReference type="Proteomes" id="UP000887116">
    <property type="component" value="Unassembled WGS sequence"/>
</dbReference>
<reference evidence="3" key="1">
    <citation type="submission" date="2020-07" db="EMBL/GenBank/DDBJ databases">
        <title>Multicomponent nature underlies the extraordinary mechanical properties of spider dragline silk.</title>
        <authorList>
            <person name="Kono N."/>
            <person name="Nakamura H."/>
            <person name="Mori M."/>
            <person name="Yoshida Y."/>
            <person name="Ohtoshi R."/>
            <person name="Malay A.D."/>
            <person name="Moran D.A.P."/>
            <person name="Tomita M."/>
            <person name="Numata K."/>
            <person name="Arakawa K."/>
        </authorList>
    </citation>
    <scope>NUCLEOTIDE SEQUENCE</scope>
</reference>
<feature type="region of interest" description="Disordered" evidence="1">
    <location>
        <begin position="95"/>
        <end position="149"/>
    </location>
</feature>